<evidence type="ECO:0000313" key="18">
    <source>
        <dbReference type="EMBL" id="AAN57916.1"/>
    </source>
</evidence>
<evidence type="ECO:0000256" key="12">
    <source>
        <dbReference type="PIRSR" id="PIRSR000106-1"/>
    </source>
</evidence>
<name>Q8DWC7_STRMU</name>
<dbReference type="InterPro" id="IPR048182">
    <property type="entry name" value="Malolactic_enz"/>
</dbReference>
<comment type="cofactor">
    <cofactor evidence="2">
        <name>Mn(2+)</name>
        <dbReference type="ChEBI" id="CHEBI:29035"/>
    </cofactor>
</comment>
<evidence type="ECO:0000256" key="3">
    <source>
        <dbReference type="ARBA" id="ARBA00008785"/>
    </source>
</evidence>
<dbReference type="PANTHER" id="PTHR23406">
    <property type="entry name" value="MALIC ENZYME-RELATED"/>
    <property type="match status" value="1"/>
</dbReference>
<evidence type="ECO:0000256" key="15">
    <source>
        <dbReference type="RuleBase" id="RU003427"/>
    </source>
</evidence>
<feature type="binding site" evidence="13">
    <location>
        <position position="447"/>
    </location>
    <ligand>
        <name>(S)-malate</name>
        <dbReference type="ChEBI" id="CHEBI:15589"/>
    </ligand>
</feature>
<dbReference type="GO" id="GO:0005829">
    <property type="term" value="C:cytosol"/>
    <property type="evidence" value="ECO:0007669"/>
    <property type="project" value="TreeGrafter"/>
</dbReference>
<gene>
    <name evidence="18" type="primary">mleS</name>
    <name evidence="18" type="ordered locus">SMU_137</name>
</gene>
<dbReference type="KEGG" id="smu:SMU_137"/>
<dbReference type="GO" id="GO:0006108">
    <property type="term" value="P:malate metabolic process"/>
    <property type="evidence" value="ECO:0007669"/>
    <property type="project" value="TreeGrafter"/>
</dbReference>
<dbReference type="EC" id="4.1.1.101" evidence="10"/>
<dbReference type="SMR" id="Q8DWC7"/>
<evidence type="ECO:0000256" key="9">
    <source>
        <dbReference type="ARBA" id="ARBA00051739"/>
    </source>
</evidence>
<dbReference type="PRINTS" id="PR00072">
    <property type="entry name" value="MALOXRDTASE"/>
</dbReference>
<accession>Q8DWC7</accession>
<dbReference type="HOGENOM" id="CLU_011405_5_2_9"/>
<dbReference type="eggNOG" id="COG0281">
    <property type="taxonomic scope" value="Bacteria"/>
</dbReference>
<evidence type="ECO:0000256" key="11">
    <source>
        <dbReference type="ARBA" id="ARBA00074565"/>
    </source>
</evidence>
<dbReference type="PhylomeDB" id="Q8DWC7"/>
<dbReference type="Pfam" id="PF00390">
    <property type="entry name" value="malic"/>
    <property type="match status" value="1"/>
</dbReference>
<dbReference type="GO" id="GO:0051287">
    <property type="term" value="F:NAD binding"/>
    <property type="evidence" value="ECO:0007669"/>
    <property type="project" value="InterPro"/>
</dbReference>
<protein>
    <recommendedName>
        <fullName evidence="11">Malolactic enzyme</fullName>
        <ecNumber evidence="10">4.1.1.101</ecNumber>
    </recommendedName>
</protein>
<dbReference type="STRING" id="210007.SMU_137"/>
<evidence type="ECO:0000259" key="16">
    <source>
        <dbReference type="SMART" id="SM00919"/>
    </source>
</evidence>
<organism evidence="18 19">
    <name type="scientific">Streptococcus mutans serotype c (strain ATCC 700610 / UA159)</name>
    <dbReference type="NCBI Taxonomy" id="210007"/>
    <lineage>
        <taxon>Bacteria</taxon>
        <taxon>Bacillati</taxon>
        <taxon>Bacillota</taxon>
        <taxon>Bacilli</taxon>
        <taxon>Lactobacillales</taxon>
        <taxon>Streptococcaceae</taxon>
        <taxon>Streptococcus</taxon>
    </lineage>
</organism>
<dbReference type="Gene3D" id="3.40.50.720">
    <property type="entry name" value="NAD(P)-binding Rossmann-like Domain"/>
    <property type="match status" value="1"/>
</dbReference>
<dbReference type="NCBIfam" id="NF010052">
    <property type="entry name" value="PRK13529.1"/>
    <property type="match status" value="1"/>
</dbReference>
<dbReference type="Pfam" id="PF03949">
    <property type="entry name" value="Malic_M"/>
    <property type="match status" value="1"/>
</dbReference>
<keyword evidence="6" id="KW-0520">NAD</keyword>
<dbReference type="NCBIfam" id="NF041582">
    <property type="entry name" value="malolactic"/>
    <property type="match status" value="1"/>
</dbReference>
<reference evidence="18 19" key="1">
    <citation type="journal article" date="2002" name="Proc. Natl. Acad. Sci. U.S.A.">
        <title>Genome sequence of Streptococcus mutans UA159, a cariogenic dental pathogen.</title>
        <authorList>
            <person name="Ajdic D."/>
            <person name="McShan W.M."/>
            <person name="McLaughlin R.E."/>
            <person name="Savic G."/>
            <person name="Chang J."/>
            <person name="Carson M.B."/>
            <person name="Primeaux C."/>
            <person name="Tian R."/>
            <person name="Kenton S."/>
            <person name="Jia H."/>
            <person name="Lin S."/>
            <person name="Qian Y."/>
            <person name="Li S."/>
            <person name="Zhu H."/>
            <person name="Najar F."/>
            <person name="Lai H."/>
            <person name="White J."/>
            <person name="Roe B.A."/>
            <person name="Ferretti J.J."/>
        </authorList>
    </citation>
    <scope>NUCLEOTIDE SEQUENCE [LARGE SCALE GENOMIC DNA]</scope>
    <source>
        <strain evidence="19">ATCC 700610 / UA159</strain>
    </source>
</reference>
<proteinExistence type="inferred from homology"/>
<dbReference type="SUPFAM" id="SSF53223">
    <property type="entry name" value="Aminoacid dehydrogenase-like, N-terminal domain"/>
    <property type="match status" value="1"/>
</dbReference>
<dbReference type="InterPro" id="IPR036291">
    <property type="entry name" value="NAD(P)-bd_dom_sf"/>
</dbReference>
<feature type="binding site" evidence="14">
    <location>
        <position position="235"/>
    </location>
    <ligand>
        <name>a divalent metal cation</name>
        <dbReference type="ChEBI" id="CHEBI:60240"/>
    </ligand>
</feature>
<dbReference type="GO" id="GO:0043883">
    <property type="term" value="F:malolactic enzyme activity"/>
    <property type="evidence" value="ECO:0007669"/>
    <property type="project" value="UniProtKB-EC"/>
</dbReference>
<evidence type="ECO:0000256" key="2">
    <source>
        <dbReference type="ARBA" id="ARBA00001936"/>
    </source>
</evidence>
<dbReference type="FunFam" id="3.40.50.10380:FF:000001">
    <property type="entry name" value="NAD-dependent malic enzyme"/>
    <property type="match status" value="1"/>
</dbReference>
<dbReference type="InterPro" id="IPR046346">
    <property type="entry name" value="Aminoacid_DH-like_N_sf"/>
</dbReference>
<comment type="subunit">
    <text evidence="4">Homodimer.</text>
</comment>
<keyword evidence="5 14" id="KW-0479">Metal-binding</keyword>
<dbReference type="OrthoDB" id="3314528at2"/>
<evidence type="ECO:0000256" key="7">
    <source>
        <dbReference type="ARBA" id="ARBA00023211"/>
    </source>
</evidence>
<dbReference type="PIRSF" id="PIRSF000106">
    <property type="entry name" value="ME"/>
    <property type="match status" value="1"/>
</dbReference>
<evidence type="ECO:0000256" key="14">
    <source>
        <dbReference type="PIRSR" id="PIRSR000106-3"/>
    </source>
</evidence>
<evidence type="ECO:0000256" key="4">
    <source>
        <dbReference type="ARBA" id="ARBA00011738"/>
    </source>
</evidence>
<dbReference type="GO" id="GO:0004470">
    <property type="term" value="F:malic enzyme activity"/>
    <property type="evidence" value="ECO:0007669"/>
    <property type="project" value="InterPro"/>
</dbReference>
<dbReference type="SMART" id="SM01274">
    <property type="entry name" value="malic"/>
    <property type="match status" value="1"/>
</dbReference>
<keyword evidence="7" id="KW-0464">Manganese</keyword>
<dbReference type="SMART" id="SM00919">
    <property type="entry name" value="Malic_M"/>
    <property type="match status" value="1"/>
</dbReference>
<feature type="active site" description="Proton acceptor" evidence="12">
    <location>
        <position position="163"/>
    </location>
</feature>
<comment type="cofactor">
    <cofactor evidence="14">
        <name>Mg(2+)</name>
        <dbReference type="ChEBI" id="CHEBI:18420"/>
    </cofactor>
    <cofactor evidence="14">
        <name>Mn(2+)</name>
        <dbReference type="ChEBI" id="CHEBI:29035"/>
    </cofactor>
    <text evidence="14">Divalent metal cations. Prefers magnesium or manganese.</text>
</comment>
<feature type="binding site" evidence="14">
    <location>
        <position position="258"/>
    </location>
    <ligand>
        <name>a divalent metal cation</name>
        <dbReference type="ChEBI" id="CHEBI:60240"/>
    </ligand>
</feature>
<feature type="active site" description="Proton donor" evidence="12">
    <location>
        <position position="90"/>
    </location>
</feature>
<dbReference type="EMBL" id="AE014133">
    <property type="protein sequence ID" value="AAN57916.1"/>
    <property type="molecule type" value="Genomic_DNA"/>
</dbReference>
<dbReference type="GO" id="GO:0043464">
    <property type="term" value="P:malolactic fermentation"/>
    <property type="evidence" value="ECO:0007669"/>
    <property type="project" value="InterPro"/>
</dbReference>
<keyword evidence="19" id="KW-1185">Reference proteome</keyword>
<dbReference type="RefSeq" id="WP_002263594.1">
    <property type="nucleotide sequence ID" value="NC_004350.2"/>
</dbReference>
<dbReference type="Gene3D" id="3.40.50.10380">
    <property type="entry name" value="Malic enzyme, N-terminal domain"/>
    <property type="match status" value="1"/>
</dbReference>
<keyword evidence="8" id="KW-0456">Lyase</keyword>
<dbReference type="InterPro" id="IPR012302">
    <property type="entry name" value="Malic_NAD-bd"/>
</dbReference>
<evidence type="ECO:0000259" key="17">
    <source>
        <dbReference type="SMART" id="SM01274"/>
    </source>
</evidence>
<dbReference type="PATRIC" id="fig|210007.7.peg.117"/>
<dbReference type="PROSITE" id="PS00331">
    <property type="entry name" value="MALIC_ENZYMES"/>
    <property type="match status" value="1"/>
</dbReference>
<evidence type="ECO:0000256" key="1">
    <source>
        <dbReference type="ARBA" id="ARBA00001911"/>
    </source>
</evidence>
<evidence type="ECO:0000256" key="8">
    <source>
        <dbReference type="ARBA" id="ARBA00023239"/>
    </source>
</evidence>
<dbReference type="InterPro" id="IPR015884">
    <property type="entry name" value="Malic_enzyme_CS"/>
</dbReference>
<dbReference type="FunFam" id="3.40.50.720:FF:000182">
    <property type="entry name" value="NAD-dependent malic enzyme"/>
    <property type="match status" value="1"/>
</dbReference>
<evidence type="ECO:0000256" key="5">
    <source>
        <dbReference type="ARBA" id="ARBA00022723"/>
    </source>
</evidence>
<feature type="binding site" evidence="13">
    <location>
        <position position="403"/>
    </location>
    <ligand>
        <name>(S)-malate</name>
        <dbReference type="ChEBI" id="CHEBI:15589"/>
    </ligand>
</feature>
<comment type="catalytic activity">
    <reaction evidence="9">
        <text>(S)-malate + H(+) = (S)-lactate + CO2</text>
        <dbReference type="Rhea" id="RHEA:46276"/>
        <dbReference type="ChEBI" id="CHEBI:15378"/>
        <dbReference type="ChEBI" id="CHEBI:15589"/>
        <dbReference type="ChEBI" id="CHEBI:16526"/>
        <dbReference type="ChEBI" id="CHEBI:16651"/>
        <dbReference type="EC" id="4.1.1.101"/>
    </reaction>
</comment>
<dbReference type="InterPro" id="IPR012301">
    <property type="entry name" value="Malic_N_dom"/>
</dbReference>
<comment type="similarity">
    <text evidence="3 15">Belongs to the malic enzymes family.</text>
</comment>
<evidence type="ECO:0000256" key="6">
    <source>
        <dbReference type="ARBA" id="ARBA00023027"/>
    </source>
</evidence>
<feature type="domain" description="Malic enzyme NAD-binding" evidence="16">
    <location>
        <begin position="259"/>
        <end position="515"/>
    </location>
</feature>
<sequence length="540" mass="59733">MYAHDILNDPFLNKGTAFTMEERKKFGLIGLLPPHIQTLKEQAEQTYAQMQTKANNLEKRLFLMEIFNTNRTLFYYLFSQHLEELNPIVYDPTIADTIEGYSDLFVDPQYAGYLDINHPENIEATLKNAAGDRDIRLIVVTDAEGILGIGDWGTNGVDISVGKLMVYTGAAGIDPVTVLPLVIDAGTNREELRNNPNYLGNRHERVRGERYYDFVDQFVQTAERLFPKLYLHWEDFGRSNAANILEKYRKEIPTFNDDIQGTGIVTLGGIFAAMDITGEKLTDQVYLCYGGGTAGAGIASRVLREMVSEGLPEDEAYKRFFMVDKQGLLFDDMDDLTPEQKPFAKKRADFPNADQLTDLLQVVKTVKPTILVGTSTNPGAFTKEVVEAMCENTERPVIFPISNPTKLAEASAQDLITWSDGKAFVATGIPADTVSYKGVDYVIGQANNALIYPGLGLGMLASEASLLTDEMIGAAAHSLSGIIDITKPGAPVLPPFKYVGDVSIKVAEAVAKKAQEQGLARAEETDMAKAVRDFKWYPEY</sequence>
<evidence type="ECO:0000256" key="10">
    <source>
        <dbReference type="ARBA" id="ARBA00066983"/>
    </source>
</evidence>
<dbReference type="Proteomes" id="UP000002512">
    <property type="component" value="Chromosome"/>
</dbReference>
<dbReference type="GO" id="GO:0030145">
    <property type="term" value="F:manganese ion binding"/>
    <property type="evidence" value="ECO:0007669"/>
    <property type="project" value="UniProtKB-ARBA"/>
</dbReference>
<comment type="cofactor">
    <cofactor evidence="1">
        <name>NAD(+)</name>
        <dbReference type="ChEBI" id="CHEBI:57540"/>
    </cofactor>
</comment>
<feature type="domain" description="Malic enzyme N-terminal" evidence="17">
    <location>
        <begin position="67"/>
        <end position="249"/>
    </location>
</feature>
<dbReference type="PANTHER" id="PTHR23406:SF34">
    <property type="entry name" value="NAD-DEPENDENT MALIC ENZYME, MITOCHONDRIAL"/>
    <property type="match status" value="1"/>
</dbReference>
<dbReference type="InterPro" id="IPR037062">
    <property type="entry name" value="Malic_N_dom_sf"/>
</dbReference>
<dbReference type="SUPFAM" id="SSF51735">
    <property type="entry name" value="NAD(P)-binding Rossmann-fold domains"/>
    <property type="match status" value="1"/>
</dbReference>
<evidence type="ECO:0000256" key="13">
    <source>
        <dbReference type="PIRSR" id="PIRSR000106-2"/>
    </source>
</evidence>
<feature type="binding site" evidence="14">
    <location>
        <position position="234"/>
    </location>
    <ligand>
        <name>a divalent metal cation</name>
        <dbReference type="ChEBI" id="CHEBI:60240"/>
    </ligand>
</feature>
<dbReference type="AlphaFoldDB" id="Q8DWC7"/>
<dbReference type="GO" id="GO:0016616">
    <property type="term" value="F:oxidoreductase activity, acting on the CH-OH group of donors, NAD or NADP as acceptor"/>
    <property type="evidence" value="ECO:0007669"/>
    <property type="project" value="InterPro"/>
</dbReference>
<dbReference type="InterPro" id="IPR001891">
    <property type="entry name" value="Malic_OxRdtase"/>
</dbReference>
<evidence type="ECO:0000313" key="19">
    <source>
        <dbReference type="Proteomes" id="UP000002512"/>
    </source>
</evidence>